<dbReference type="HOGENOM" id="CLU_059560_0_0_6"/>
<keyword evidence="1" id="KW-1133">Transmembrane helix</keyword>
<gene>
    <name evidence="2" type="ordered locus">PD_1581</name>
</gene>
<evidence type="ECO:0000256" key="1">
    <source>
        <dbReference type="SAM" id="Phobius"/>
    </source>
</evidence>
<dbReference type="KEGG" id="xft:PD_1581"/>
<dbReference type="AlphaFoldDB" id="Q87B77"/>
<feature type="transmembrane region" description="Helical" evidence="1">
    <location>
        <begin position="6"/>
        <end position="28"/>
    </location>
</feature>
<sequence length="390" mass="43159">MGTAVVFIVVWGFSVSGVDGFLGCWGLWMGHLWFEVRSSSKVCGHSPGVVSCGEISCIPKPSLSVLSGKGDNRRNVLRLLARYWSRKSMSEILKVPAKAGAQWLWAGFALLWRAPLRLGGLGLLWGMFSSLLMLVGFKWPSVLYYVLFLMFLVTPLLTGGVLWALREVDQGRTARPGDLLQGLYDGRVPQLLMALLPQLLALVVTFLVIHYSSLQGFSKFLGDLMTMHQPGAQINPEAIYQSYVDLPMPLIRLWLLFLCVIFVVVAMTLFVMPPQVMFQRDNGLHALKLSLYACLRNLPALLVFAVLACIVTIVVFVIVSFIAIVPAAFIAAVLGRGDEVFFINFIHQVVMQLLWMPVFIPVFNGAVYAAWKQMLAHDALPSSPDEVLAA</sequence>
<evidence type="ECO:0000313" key="2">
    <source>
        <dbReference type="EMBL" id="AAO29423.1"/>
    </source>
</evidence>
<evidence type="ECO:0008006" key="4">
    <source>
        <dbReference type="Google" id="ProtNLM"/>
    </source>
</evidence>
<dbReference type="Proteomes" id="UP000002516">
    <property type="component" value="Chromosome"/>
</dbReference>
<dbReference type="InterPro" id="IPR047798">
    <property type="entry name" value="BPSS1780-like"/>
</dbReference>
<feature type="transmembrane region" description="Helical" evidence="1">
    <location>
        <begin position="353"/>
        <end position="371"/>
    </location>
</feature>
<feature type="transmembrane region" description="Helical" evidence="1">
    <location>
        <begin position="143"/>
        <end position="165"/>
    </location>
</feature>
<keyword evidence="1" id="KW-0472">Membrane</keyword>
<keyword evidence="3" id="KW-1185">Reference proteome</keyword>
<reference evidence="2 3" key="1">
    <citation type="journal article" date="2003" name="J. Bacteriol.">
        <title>Comparative analyses of the complete genome sequences of Pierce's disease and citrus variegated chlorosis strains of Xylella fastidiosa.</title>
        <authorList>
            <person name="Van Sluys M.A."/>
            <person name="de Oliveira M.C."/>
            <person name="Monteiro-Vitorello C.B."/>
            <person name="Miyaki C.Y."/>
            <person name="Furlan L.R."/>
            <person name="Camargo L.E."/>
            <person name="da Silva A.C."/>
            <person name="Moon D.H."/>
            <person name="Takita M.A."/>
            <person name="Lemos E.G."/>
            <person name="Machado M.A."/>
            <person name="Ferro M.I."/>
            <person name="da Silva F.R."/>
            <person name="Goldman M.H."/>
            <person name="Goldman G.H."/>
            <person name="Lemos M.V."/>
            <person name="El-Dorry H."/>
            <person name="Tsai S.M."/>
            <person name="Carrer H."/>
            <person name="Carraro D.M."/>
            <person name="de Oliveira R.C."/>
            <person name="Nunes L.R."/>
            <person name="Siqueira W.J."/>
            <person name="Coutinho L.L."/>
            <person name="Kimura E.T."/>
            <person name="Ferro E.S."/>
            <person name="Harakava R."/>
            <person name="Kuramae E.E."/>
            <person name="Marino C.L."/>
            <person name="Giglioti E."/>
            <person name="Abreu I.L."/>
            <person name="Alves L.M."/>
            <person name="do Amaral A.M."/>
            <person name="Baia G.S."/>
            <person name="Blanco S.R."/>
            <person name="Brito M.S."/>
            <person name="Cannavan F.S."/>
            <person name="Celestino A.V."/>
            <person name="da Cunha A.F."/>
            <person name="Fenille R.C."/>
            <person name="Ferro J.A."/>
            <person name="Formighieri E.F."/>
            <person name="Kishi L.T."/>
            <person name="Leoni S.G."/>
            <person name="Oliveira A.R."/>
            <person name="Rosa V.E.Jr."/>
            <person name="Sassaki F.T."/>
            <person name="Sena J.A."/>
            <person name="de Souza A.A."/>
            <person name="Truffi D."/>
            <person name="Tsukumo F."/>
            <person name="Yanai G.M."/>
            <person name="Zaros L.G."/>
            <person name="Civerolo E.L."/>
            <person name="Simpson A.J."/>
            <person name="Almeida N.F.Jr."/>
            <person name="Setubal J.C."/>
            <person name="Kitajima J.P."/>
        </authorList>
    </citation>
    <scope>NUCLEOTIDE SEQUENCE [LARGE SCALE GENOMIC DNA]</scope>
    <source>
        <strain evidence="3">Temecula1 / ATCC 700964</strain>
    </source>
</reference>
<accession>Q87B77</accession>
<name>Q87B77_XYLFT</name>
<feature type="transmembrane region" description="Helical" evidence="1">
    <location>
        <begin position="191"/>
        <end position="211"/>
    </location>
</feature>
<keyword evidence="1" id="KW-0812">Transmembrane</keyword>
<dbReference type="NCBIfam" id="NF041043">
    <property type="entry name" value="BPSS1780_fam"/>
    <property type="match status" value="1"/>
</dbReference>
<feature type="transmembrane region" description="Helical" evidence="1">
    <location>
        <begin position="300"/>
        <end position="333"/>
    </location>
</feature>
<feature type="transmembrane region" description="Helical" evidence="1">
    <location>
        <begin position="251"/>
        <end position="272"/>
    </location>
</feature>
<protein>
    <recommendedName>
        <fullName evidence="4">Transmembrane protein</fullName>
    </recommendedName>
</protein>
<proteinExistence type="predicted"/>
<dbReference type="EMBL" id="AE009442">
    <property type="protein sequence ID" value="AAO29423.1"/>
    <property type="molecule type" value="Genomic_DNA"/>
</dbReference>
<evidence type="ECO:0000313" key="3">
    <source>
        <dbReference type="Proteomes" id="UP000002516"/>
    </source>
</evidence>
<organism evidence="2 3">
    <name type="scientific">Xylella fastidiosa (strain Temecula1 / ATCC 700964)</name>
    <dbReference type="NCBI Taxonomy" id="183190"/>
    <lineage>
        <taxon>Bacteria</taxon>
        <taxon>Pseudomonadati</taxon>
        <taxon>Pseudomonadota</taxon>
        <taxon>Gammaproteobacteria</taxon>
        <taxon>Lysobacterales</taxon>
        <taxon>Lysobacteraceae</taxon>
        <taxon>Xylella</taxon>
    </lineage>
</organism>